<proteinExistence type="inferred from homology"/>
<dbReference type="EMBL" id="BAAAHH010000001">
    <property type="protein sequence ID" value="GAA0937368.1"/>
    <property type="molecule type" value="Genomic_DNA"/>
</dbReference>
<dbReference type="RefSeq" id="WP_344236020.1">
    <property type="nucleotide sequence ID" value="NZ_BAAAHH010000001.1"/>
</dbReference>
<feature type="domain" description="Nitroreductase" evidence="3">
    <location>
        <begin position="7"/>
        <end position="61"/>
    </location>
</feature>
<dbReference type="Proteomes" id="UP001500665">
    <property type="component" value="Unassembled WGS sequence"/>
</dbReference>
<comment type="caution">
    <text evidence="4">The sequence shown here is derived from an EMBL/GenBank/DDBJ whole genome shotgun (WGS) entry which is preliminary data.</text>
</comment>
<organism evidence="4 5">
    <name type="scientific">Actinocorallia libanotica</name>
    <dbReference type="NCBI Taxonomy" id="46162"/>
    <lineage>
        <taxon>Bacteria</taxon>
        <taxon>Bacillati</taxon>
        <taxon>Actinomycetota</taxon>
        <taxon>Actinomycetes</taxon>
        <taxon>Streptosporangiales</taxon>
        <taxon>Thermomonosporaceae</taxon>
        <taxon>Actinocorallia</taxon>
    </lineage>
</organism>
<dbReference type="InterPro" id="IPR029479">
    <property type="entry name" value="Nitroreductase"/>
</dbReference>
<keyword evidence="2" id="KW-0560">Oxidoreductase</keyword>
<evidence type="ECO:0000256" key="2">
    <source>
        <dbReference type="ARBA" id="ARBA00023002"/>
    </source>
</evidence>
<dbReference type="SUPFAM" id="SSF55469">
    <property type="entry name" value="FMN-dependent nitroreductase-like"/>
    <property type="match status" value="1"/>
</dbReference>
<dbReference type="Gene3D" id="3.40.109.10">
    <property type="entry name" value="NADH Oxidase"/>
    <property type="match status" value="1"/>
</dbReference>
<accession>A0ABN1Q4Q3</accession>
<dbReference type="Pfam" id="PF00881">
    <property type="entry name" value="Nitroreductase"/>
    <property type="match status" value="2"/>
</dbReference>
<name>A0ABN1Q4Q3_9ACTN</name>
<reference evidence="4 5" key="1">
    <citation type="journal article" date="2019" name="Int. J. Syst. Evol. Microbiol.">
        <title>The Global Catalogue of Microorganisms (GCM) 10K type strain sequencing project: providing services to taxonomists for standard genome sequencing and annotation.</title>
        <authorList>
            <consortium name="The Broad Institute Genomics Platform"/>
            <consortium name="The Broad Institute Genome Sequencing Center for Infectious Disease"/>
            <person name="Wu L."/>
            <person name="Ma J."/>
        </authorList>
    </citation>
    <scope>NUCLEOTIDE SEQUENCE [LARGE SCALE GENOMIC DNA]</scope>
    <source>
        <strain evidence="4 5">JCM 10696</strain>
    </source>
</reference>
<sequence length="172" mass="19424">METWDAVRARRNVRDYTDQPIAREALERILEAGRRAPSSKNWQPWNFVVVTERERLVELAKAWEPGGKHIARSAATIALVGEEPEDARHRDWLMYDFGQATANMMLTAVDLGIGSGHSAVADQRQAQRVLGFPDGYFAAFLIGLGHPAGRPLRPIDRPDRRPFDDVVHWGGW</sequence>
<dbReference type="PANTHER" id="PTHR43673">
    <property type="entry name" value="NAD(P)H NITROREDUCTASE YDGI-RELATED"/>
    <property type="match status" value="1"/>
</dbReference>
<feature type="domain" description="Nitroreductase" evidence="3">
    <location>
        <begin position="63"/>
        <end position="146"/>
    </location>
</feature>
<evidence type="ECO:0000256" key="1">
    <source>
        <dbReference type="ARBA" id="ARBA00007118"/>
    </source>
</evidence>
<evidence type="ECO:0000259" key="3">
    <source>
        <dbReference type="Pfam" id="PF00881"/>
    </source>
</evidence>
<dbReference type="PANTHER" id="PTHR43673:SF10">
    <property type="entry name" value="NADH DEHYDROGENASE_NAD(P)H NITROREDUCTASE XCC3605-RELATED"/>
    <property type="match status" value="1"/>
</dbReference>
<keyword evidence="5" id="KW-1185">Reference proteome</keyword>
<dbReference type="CDD" id="cd02062">
    <property type="entry name" value="Nitro_FMN_reductase"/>
    <property type="match status" value="1"/>
</dbReference>
<protein>
    <submittedName>
        <fullName evidence="4">Nitroreductase family protein</fullName>
    </submittedName>
</protein>
<gene>
    <name evidence="4" type="ORF">GCM10009550_04080</name>
</gene>
<evidence type="ECO:0000313" key="5">
    <source>
        <dbReference type="Proteomes" id="UP001500665"/>
    </source>
</evidence>
<dbReference type="InterPro" id="IPR000415">
    <property type="entry name" value="Nitroreductase-like"/>
</dbReference>
<evidence type="ECO:0000313" key="4">
    <source>
        <dbReference type="EMBL" id="GAA0937368.1"/>
    </source>
</evidence>
<comment type="similarity">
    <text evidence="1">Belongs to the nitroreductase family.</text>
</comment>